<organism evidence="1 2">
    <name type="scientific">Lactobacillus jensenii</name>
    <dbReference type="NCBI Taxonomy" id="109790"/>
    <lineage>
        <taxon>Bacteria</taxon>
        <taxon>Bacillati</taxon>
        <taxon>Bacillota</taxon>
        <taxon>Bacilli</taxon>
        <taxon>Lactobacillales</taxon>
        <taxon>Lactobacillaceae</taxon>
        <taxon>Lactobacillus</taxon>
    </lineage>
</organism>
<comment type="caution">
    <text evidence="1">The sequence shown here is derived from an EMBL/GenBank/DDBJ whole genome shotgun (WGS) entry which is preliminary data.</text>
</comment>
<sequence>MVEFSNCFEATKTSNTEPEKFDRLLRIDYKLQKSDNVYAIYVSHLDSDFSSATVKDFVNRYKDQKLVYIPRKKVSSIYSGYSVYESFSEDTEEPIAINTNYIYSISYEKIPSAFIYTKTYKKLLDMAKKFTKCQLYEDLGLNFFKIYPTDLKGRTCSNFYIDYEGFKLEFSYSTGIEVEEKSFNKLLKKDEKYKDFFEKHDDGRISRYLKFFEKYAA</sequence>
<accession>A0A5N1IKN3</accession>
<dbReference type="Proteomes" id="UP000327236">
    <property type="component" value="Unassembled WGS sequence"/>
</dbReference>
<gene>
    <name evidence="1" type="ORF">F6H94_00335</name>
</gene>
<reference evidence="1 2" key="1">
    <citation type="submission" date="2019-09" db="EMBL/GenBank/DDBJ databases">
        <title>Draft genome sequence assemblies of isolates from the urinary tract.</title>
        <authorList>
            <person name="Mores C.R."/>
            <person name="Putonti C."/>
            <person name="Wolfe A.J."/>
        </authorList>
    </citation>
    <scope>NUCLEOTIDE SEQUENCE [LARGE SCALE GENOMIC DNA]</scope>
    <source>
        <strain evidence="1 2">UMB246</strain>
    </source>
</reference>
<dbReference type="AlphaFoldDB" id="A0A5N1IKN3"/>
<dbReference type="EMBL" id="VYWW01000001">
    <property type="protein sequence ID" value="KAA9324447.1"/>
    <property type="molecule type" value="Genomic_DNA"/>
</dbReference>
<evidence type="ECO:0000313" key="2">
    <source>
        <dbReference type="Proteomes" id="UP000327236"/>
    </source>
</evidence>
<dbReference type="RefSeq" id="WP_031281719.1">
    <property type="nucleotide sequence ID" value="NZ_VYWW01000001.1"/>
</dbReference>
<protein>
    <submittedName>
        <fullName evidence="1">Uncharacterized protein</fullName>
    </submittedName>
</protein>
<evidence type="ECO:0000313" key="1">
    <source>
        <dbReference type="EMBL" id="KAA9324447.1"/>
    </source>
</evidence>
<name>A0A5N1IKN3_LACJE</name>
<proteinExistence type="predicted"/>